<keyword evidence="6 10" id="KW-0560">Oxidoreductase</keyword>
<evidence type="ECO:0000256" key="8">
    <source>
        <dbReference type="ARBA" id="ARBA00024942"/>
    </source>
</evidence>
<evidence type="ECO:0000259" key="11">
    <source>
        <dbReference type="PROSITE" id="PS51161"/>
    </source>
</evidence>
<keyword evidence="13" id="KW-1185">Reference proteome</keyword>
<dbReference type="Pfam" id="PF03477">
    <property type="entry name" value="ATP-cone"/>
    <property type="match status" value="1"/>
</dbReference>
<evidence type="ECO:0000256" key="9">
    <source>
        <dbReference type="PROSITE-ProRule" id="PRU00492"/>
    </source>
</evidence>
<dbReference type="SUPFAM" id="SSF51998">
    <property type="entry name" value="PFL-like glycyl radical enzymes"/>
    <property type="match status" value="1"/>
</dbReference>
<evidence type="ECO:0000256" key="4">
    <source>
        <dbReference type="ARBA" id="ARBA00022741"/>
    </source>
</evidence>
<evidence type="ECO:0000256" key="3">
    <source>
        <dbReference type="ARBA" id="ARBA00022533"/>
    </source>
</evidence>
<keyword evidence="3" id="KW-0021">Allosteric enzyme</keyword>
<dbReference type="UniPathway" id="UPA00326"/>
<dbReference type="SUPFAM" id="SSF48168">
    <property type="entry name" value="R1 subunit of ribonucleotide reductase, N-terminal domain"/>
    <property type="match status" value="1"/>
</dbReference>
<dbReference type="InterPro" id="IPR013346">
    <property type="entry name" value="NrdE_NrdA_C"/>
</dbReference>
<comment type="similarity">
    <text evidence="1 10">Belongs to the ribonucleoside diphosphate reductase large chain family.</text>
</comment>
<gene>
    <name evidence="12" type="ORF">BDK51DRAFT_20320</name>
</gene>
<dbReference type="InterPro" id="IPR000788">
    <property type="entry name" value="RNR_lg_C"/>
</dbReference>
<dbReference type="OrthoDB" id="3000483at2759"/>
<evidence type="ECO:0000313" key="13">
    <source>
        <dbReference type="Proteomes" id="UP000269721"/>
    </source>
</evidence>
<evidence type="ECO:0000313" key="12">
    <source>
        <dbReference type="EMBL" id="RKO92969.1"/>
    </source>
</evidence>
<dbReference type="PRINTS" id="PR01183">
    <property type="entry name" value="RIBORDTASEM1"/>
</dbReference>
<keyword evidence="5 9" id="KW-0067">ATP-binding</keyword>
<dbReference type="PROSITE" id="PS51161">
    <property type="entry name" value="ATP_CONE"/>
    <property type="match status" value="1"/>
</dbReference>
<evidence type="ECO:0000256" key="5">
    <source>
        <dbReference type="ARBA" id="ARBA00022840"/>
    </source>
</evidence>
<organism evidence="12 13">
    <name type="scientific">Blyttiomyces helicus</name>
    <dbReference type="NCBI Taxonomy" id="388810"/>
    <lineage>
        <taxon>Eukaryota</taxon>
        <taxon>Fungi</taxon>
        <taxon>Fungi incertae sedis</taxon>
        <taxon>Chytridiomycota</taxon>
        <taxon>Chytridiomycota incertae sedis</taxon>
        <taxon>Chytridiomycetes</taxon>
        <taxon>Chytridiomycetes incertae sedis</taxon>
        <taxon>Blyttiomyces</taxon>
    </lineage>
</organism>
<dbReference type="GO" id="GO:0005971">
    <property type="term" value="C:ribonucleoside-diphosphate reductase complex"/>
    <property type="evidence" value="ECO:0007669"/>
    <property type="project" value="TreeGrafter"/>
</dbReference>
<dbReference type="NCBIfam" id="TIGR02506">
    <property type="entry name" value="NrdE_NrdA"/>
    <property type="match status" value="1"/>
</dbReference>
<dbReference type="GO" id="GO:0004748">
    <property type="term" value="F:ribonucleoside-diphosphate reductase activity, thioredoxin disulfide as acceptor"/>
    <property type="evidence" value="ECO:0007669"/>
    <property type="project" value="UniProtKB-EC"/>
</dbReference>
<dbReference type="PANTHER" id="PTHR11573:SF6">
    <property type="entry name" value="RIBONUCLEOSIDE-DIPHOSPHATE REDUCTASE LARGE SUBUNIT"/>
    <property type="match status" value="1"/>
</dbReference>
<keyword evidence="4 9" id="KW-0547">Nucleotide-binding</keyword>
<dbReference type="InterPro" id="IPR039718">
    <property type="entry name" value="Rrm1"/>
</dbReference>
<evidence type="ECO:0000256" key="6">
    <source>
        <dbReference type="ARBA" id="ARBA00023002"/>
    </source>
</evidence>
<dbReference type="EC" id="1.17.4.1" evidence="2 10"/>
<reference evidence="13" key="1">
    <citation type="journal article" date="2018" name="Nat. Microbiol.">
        <title>Leveraging single-cell genomics to expand the fungal tree of life.</title>
        <authorList>
            <person name="Ahrendt S.R."/>
            <person name="Quandt C.A."/>
            <person name="Ciobanu D."/>
            <person name="Clum A."/>
            <person name="Salamov A."/>
            <person name="Andreopoulos B."/>
            <person name="Cheng J.F."/>
            <person name="Woyke T."/>
            <person name="Pelin A."/>
            <person name="Henrissat B."/>
            <person name="Reynolds N.K."/>
            <person name="Benny G.L."/>
            <person name="Smith M.E."/>
            <person name="James T.Y."/>
            <person name="Grigoriev I.V."/>
        </authorList>
    </citation>
    <scope>NUCLEOTIDE SEQUENCE [LARGE SCALE GENOMIC DNA]</scope>
</reference>
<protein>
    <recommendedName>
        <fullName evidence="2 10">Ribonucleoside-diphosphate reductase</fullName>
        <ecNumber evidence="2 10">1.17.4.1</ecNumber>
    </recommendedName>
</protein>
<dbReference type="InterPro" id="IPR013509">
    <property type="entry name" value="RNR_lsu_N"/>
</dbReference>
<dbReference type="Pfam" id="PF02867">
    <property type="entry name" value="Ribonuc_red_lgC"/>
    <property type="match status" value="1"/>
</dbReference>
<evidence type="ECO:0000256" key="10">
    <source>
        <dbReference type="RuleBase" id="RU003410"/>
    </source>
</evidence>
<evidence type="ECO:0000256" key="7">
    <source>
        <dbReference type="ARBA" id="ARBA00023116"/>
    </source>
</evidence>
<name>A0A4P9WJ79_9FUNG</name>
<comment type="function">
    <text evidence="8 10">Provides the precursors necessary for DNA synthesis. Catalyzes the biosynthesis of deoxyribonucleotides from the corresponding ribonucleotides.</text>
</comment>
<dbReference type="Gene3D" id="3.20.70.20">
    <property type="match status" value="1"/>
</dbReference>
<dbReference type="InterPro" id="IPR005144">
    <property type="entry name" value="ATP-cone_dom"/>
</dbReference>
<dbReference type="InterPro" id="IPR008926">
    <property type="entry name" value="RNR_R1-su_N"/>
</dbReference>
<dbReference type="CDD" id="cd01679">
    <property type="entry name" value="RNR_I"/>
    <property type="match status" value="1"/>
</dbReference>
<comment type="catalytic activity">
    <reaction evidence="10">
        <text>a 2'-deoxyribonucleoside 5'-diphosphate + [thioredoxin]-disulfide + H2O = a ribonucleoside 5'-diphosphate + [thioredoxin]-dithiol</text>
        <dbReference type="Rhea" id="RHEA:23252"/>
        <dbReference type="Rhea" id="RHEA-COMP:10698"/>
        <dbReference type="Rhea" id="RHEA-COMP:10700"/>
        <dbReference type="ChEBI" id="CHEBI:15377"/>
        <dbReference type="ChEBI" id="CHEBI:29950"/>
        <dbReference type="ChEBI" id="CHEBI:50058"/>
        <dbReference type="ChEBI" id="CHEBI:57930"/>
        <dbReference type="ChEBI" id="CHEBI:73316"/>
        <dbReference type="EC" id="1.17.4.1"/>
    </reaction>
</comment>
<feature type="domain" description="ATP-cone" evidence="11">
    <location>
        <begin position="1"/>
        <end position="95"/>
    </location>
</feature>
<dbReference type="GO" id="GO:0005524">
    <property type="term" value="F:ATP binding"/>
    <property type="evidence" value="ECO:0007669"/>
    <property type="project" value="UniProtKB-UniRule"/>
</dbReference>
<dbReference type="GO" id="GO:0009263">
    <property type="term" value="P:deoxyribonucleotide biosynthetic process"/>
    <property type="evidence" value="ECO:0007669"/>
    <property type="project" value="UniProtKB-KW"/>
</dbReference>
<dbReference type="AlphaFoldDB" id="A0A4P9WJ79"/>
<evidence type="ECO:0000256" key="2">
    <source>
        <dbReference type="ARBA" id="ARBA00012274"/>
    </source>
</evidence>
<evidence type="ECO:0000256" key="1">
    <source>
        <dbReference type="ARBA" id="ARBA00010406"/>
    </source>
</evidence>
<dbReference type="PROSITE" id="PS00089">
    <property type="entry name" value="RIBORED_LARGE"/>
    <property type="match status" value="1"/>
</dbReference>
<accession>A0A4P9WJ79</accession>
<dbReference type="PANTHER" id="PTHR11573">
    <property type="entry name" value="RIBONUCLEOSIDE-DIPHOSPHATE REDUCTASE LARGE CHAIN"/>
    <property type="match status" value="1"/>
</dbReference>
<dbReference type="Pfam" id="PF00317">
    <property type="entry name" value="Ribonuc_red_lgN"/>
    <property type="match status" value="1"/>
</dbReference>
<keyword evidence="7 10" id="KW-0215">Deoxyribonucleotide synthesis</keyword>
<dbReference type="EMBL" id="KZ994422">
    <property type="protein sequence ID" value="RKO92969.1"/>
    <property type="molecule type" value="Genomic_DNA"/>
</dbReference>
<dbReference type="Proteomes" id="UP000269721">
    <property type="component" value="Unassembled WGS sequence"/>
</dbReference>
<sequence>MHVKKRNGSIENVSFDKVLRRIEKLCNLNPKLDMNFVDAAKVSMKVIEGIYSGVTTCKLDNLATETCAMMSIVHPDYGILAARVFVSNLHKETESEFSSIVERLHNNIHPVNRKLMPLVNDEFYADVMANRKAIDEAIDHMRDYELTYFGLRTLERAYLLRMTGDDSKENIVERPQHLFMRVSVALHGRDMKKIIETYNAMSRRYFIHATPTLFNAGTRRAGLSSCFLLTATAEDDSIENIYKLLGEMAVISKYSGGIGISLHDIRAKGSLIMSTNGKSEGLIPLMGVFNKSAKYVTQSNKRPGSIAVYLEPWHAEIFEFLKLRENNGLEDLRARDLFYGLWIPDLFMEKARKDEDWCLFCPNEAPGLADVYGKEFEQLYNRYESQGLYRRKVKAQKLLLDIIESQIRTGGPYMLYKDAVNRKNNQKHVGTIRSSNLCTEIVQYTSHEESAVCNLASLCLPTYVQIVPGGSSLFDFRTLYEMVKIVTRNLDRVIDITHYPVEKARYSNMRHRPIGIGISGLADTFSLMKMPFDSIEAKELNKNIFETIYFAAAEASMEMAKEKGTYETYPGSEFSKGKFQWDLWTEESGIAIEHSGMWDWEELRRKMIVHGMRNSLLTAPMPTASTSQIMGVSECFEVRNSNIYKRQTLSGEFQMVNTHLLKDLCELGIWNNSMKQMIIENKGSVQGIPGIPKHIQKLYETSWEVSQKVVIQLSADRGPYVDQSQSLNIFMEDPTYKKLMSMHFYGYDRKLKTGMYYLKMKSATAPLQFSVVKTEKDAEQTKDVDELQVTMACSMYDKECLSCSA</sequence>
<proteinExistence type="inferred from homology"/>